<protein>
    <submittedName>
        <fullName evidence="2">Uncharacterized protein</fullName>
    </submittedName>
</protein>
<evidence type="ECO:0000313" key="2">
    <source>
        <dbReference type="EMBL" id="WDE10298.1"/>
    </source>
</evidence>
<dbReference type="Proteomes" id="UP001215231">
    <property type="component" value="Chromosome"/>
</dbReference>
<gene>
    <name evidence="2" type="ORF">H3N35_18725</name>
</gene>
<accession>A0ABY7VBL1</accession>
<name>A0ABY7VBL1_9GAMM</name>
<sequence length="57" mass="6362">MFYQLIARLDKKLNFATVSAHSDGGKKNDLPTEHLGQRQPRGCSSWLEDSLNLSESA</sequence>
<feature type="compositionally biased region" description="Basic and acidic residues" evidence="1">
    <location>
        <begin position="23"/>
        <end position="36"/>
    </location>
</feature>
<keyword evidence="3" id="KW-1185">Reference proteome</keyword>
<evidence type="ECO:0000313" key="3">
    <source>
        <dbReference type="Proteomes" id="UP001215231"/>
    </source>
</evidence>
<reference evidence="2 3" key="1">
    <citation type="journal article" date="2022" name="Mar. Drugs">
        <title>Bioassay-Guided Fractionation Leads to the Detection of Cholic Acid Generated by the Rare Thalassomonas sp.</title>
        <authorList>
            <person name="Pheiffer F."/>
            <person name="Schneider Y.K."/>
            <person name="Hansen E.H."/>
            <person name="Andersen J.H."/>
            <person name="Isaksson J."/>
            <person name="Busche T."/>
            <person name="R C."/>
            <person name="Kalinowski J."/>
            <person name="Zyl L.V."/>
            <person name="Trindade M."/>
        </authorList>
    </citation>
    <scope>NUCLEOTIDE SEQUENCE [LARGE SCALE GENOMIC DNA]</scope>
    <source>
        <strain evidence="2 3">A5K-61T</strain>
    </source>
</reference>
<feature type="region of interest" description="Disordered" evidence="1">
    <location>
        <begin position="19"/>
        <end position="57"/>
    </location>
</feature>
<dbReference type="RefSeq" id="WP_274050330.1">
    <property type="nucleotide sequence ID" value="NZ_CP059693.1"/>
</dbReference>
<evidence type="ECO:0000256" key="1">
    <source>
        <dbReference type="SAM" id="MobiDB-lite"/>
    </source>
</evidence>
<organism evidence="2 3">
    <name type="scientific">Thalassomonas haliotis</name>
    <dbReference type="NCBI Taxonomy" id="485448"/>
    <lineage>
        <taxon>Bacteria</taxon>
        <taxon>Pseudomonadati</taxon>
        <taxon>Pseudomonadota</taxon>
        <taxon>Gammaproteobacteria</taxon>
        <taxon>Alteromonadales</taxon>
        <taxon>Colwelliaceae</taxon>
        <taxon>Thalassomonas</taxon>
    </lineage>
</organism>
<dbReference type="EMBL" id="CP059693">
    <property type="protein sequence ID" value="WDE10298.1"/>
    <property type="molecule type" value="Genomic_DNA"/>
</dbReference>
<proteinExistence type="predicted"/>